<organism evidence="1 2">
    <name type="scientific">Nocardioides alpinus</name>
    <dbReference type="NCBI Taxonomy" id="748909"/>
    <lineage>
        <taxon>Bacteria</taxon>
        <taxon>Bacillati</taxon>
        <taxon>Actinomycetota</taxon>
        <taxon>Actinomycetes</taxon>
        <taxon>Propionibacteriales</taxon>
        <taxon>Nocardioidaceae</taxon>
        <taxon>Nocardioides</taxon>
    </lineage>
</organism>
<name>A0ABX4QSV6_9ACTN</name>
<proteinExistence type="predicted"/>
<evidence type="ECO:0000313" key="2">
    <source>
        <dbReference type="Proteomes" id="UP000233565"/>
    </source>
</evidence>
<dbReference type="Proteomes" id="UP000233565">
    <property type="component" value="Unassembled WGS sequence"/>
</dbReference>
<protein>
    <submittedName>
        <fullName evidence="1">Uncharacterized protein</fullName>
    </submittedName>
</protein>
<gene>
    <name evidence="1" type="ORF">CXG46_20310</name>
</gene>
<sequence length="75" mass="7748">MGRDGRRLVCWVSTRGRDLASSVARLLNLPTHAVSDSVAPGSAPRVSTGGRDLASSVVRLLNLPTHAVSDSVAPG</sequence>
<dbReference type="EMBL" id="PJBV01000035">
    <property type="protein sequence ID" value="PKH37756.1"/>
    <property type="molecule type" value="Genomic_DNA"/>
</dbReference>
<keyword evidence="2" id="KW-1185">Reference proteome</keyword>
<reference evidence="1 2" key="1">
    <citation type="submission" date="2017-12" db="EMBL/GenBank/DDBJ databases">
        <title>Pharmacopeia of the Arctic Ocean.</title>
        <authorList>
            <person name="Collins E."/>
            <person name="Ducluzeau A.-L."/>
        </authorList>
    </citation>
    <scope>NUCLEOTIDE SEQUENCE [LARGE SCALE GENOMIC DNA]</scope>
    <source>
        <strain evidence="1 2">DSM 23325</strain>
    </source>
</reference>
<accession>A0ABX4QSV6</accession>
<comment type="caution">
    <text evidence="1">The sequence shown here is derived from an EMBL/GenBank/DDBJ whole genome shotgun (WGS) entry which is preliminary data.</text>
</comment>
<evidence type="ECO:0000313" key="1">
    <source>
        <dbReference type="EMBL" id="PKH37756.1"/>
    </source>
</evidence>